<dbReference type="AlphaFoldDB" id="A0A9P5JTH3"/>
<dbReference type="EMBL" id="WHVB01000119">
    <property type="protein sequence ID" value="KAF8461663.1"/>
    <property type="molecule type" value="Genomic_DNA"/>
</dbReference>
<reference evidence="3" key="2">
    <citation type="journal article" date="2020" name="Nat. Commun.">
        <title>Large-scale genome sequencing of mycorrhizal fungi provides insights into the early evolution of symbiotic traits.</title>
        <authorList>
            <person name="Miyauchi S."/>
            <person name="Kiss E."/>
            <person name="Kuo A."/>
            <person name="Drula E."/>
            <person name="Kohler A."/>
            <person name="Sanchez-Garcia M."/>
            <person name="Morin E."/>
            <person name="Andreopoulos B."/>
            <person name="Barry K.W."/>
            <person name="Bonito G."/>
            <person name="Buee M."/>
            <person name="Carver A."/>
            <person name="Chen C."/>
            <person name="Cichocki N."/>
            <person name="Clum A."/>
            <person name="Culley D."/>
            <person name="Crous P.W."/>
            <person name="Fauchery L."/>
            <person name="Girlanda M."/>
            <person name="Hayes R.D."/>
            <person name="Keri Z."/>
            <person name="LaButti K."/>
            <person name="Lipzen A."/>
            <person name="Lombard V."/>
            <person name="Magnuson J."/>
            <person name="Maillard F."/>
            <person name="Murat C."/>
            <person name="Nolan M."/>
            <person name="Ohm R.A."/>
            <person name="Pangilinan J."/>
            <person name="Pereira M.F."/>
            <person name="Perotto S."/>
            <person name="Peter M."/>
            <person name="Pfister S."/>
            <person name="Riley R."/>
            <person name="Sitrit Y."/>
            <person name="Stielow J.B."/>
            <person name="Szollosi G."/>
            <person name="Zifcakova L."/>
            <person name="Stursova M."/>
            <person name="Spatafora J.W."/>
            <person name="Tedersoo L."/>
            <person name="Vaario L.M."/>
            <person name="Yamada A."/>
            <person name="Yan M."/>
            <person name="Wang P."/>
            <person name="Xu J."/>
            <person name="Bruns T."/>
            <person name="Baldrian P."/>
            <person name="Vilgalys R."/>
            <person name="Dunand C."/>
            <person name="Henrissat B."/>
            <person name="Grigoriev I.V."/>
            <person name="Hibbett D."/>
            <person name="Nagy L.G."/>
            <person name="Martin F.M."/>
        </authorList>
    </citation>
    <scope>NUCLEOTIDE SEQUENCE</scope>
    <source>
        <strain evidence="3">Prilba</strain>
    </source>
</reference>
<evidence type="ECO:0000313" key="3">
    <source>
        <dbReference type="EMBL" id="KAF8462207.1"/>
    </source>
</evidence>
<dbReference type="OrthoDB" id="3237641at2759"/>
<gene>
    <name evidence="3" type="ORF">DFH94DRAFT_699841</name>
    <name evidence="2" type="ORF">DFH94DRAFT_858220</name>
</gene>
<dbReference type="Proteomes" id="UP000759537">
    <property type="component" value="Unassembled WGS sequence"/>
</dbReference>
<dbReference type="EMBL" id="WHVB01000099">
    <property type="protein sequence ID" value="KAF8462207.1"/>
    <property type="molecule type" value="Genomic_DNA"/>
</dbReference>
<evidence type="ECO:0000256" key="1">
    <source>
        <dbReference type="SAM" id="SignalP"/>
    </source>
</evidence>
<evidence type="ECO:0000313" key="4">
    <source>
        <dbReference type="Proteomes" id="UP000759537"/>
    </source>
</evidence>
<feature type="signal peptide" evidence="1">
    <location>
        <begin position="1"/>
        <end position="25"/>
    </location>
</feature>
<reference evidence="3" key="1">
    <citation type="submission" date="2019-10" db="EMBL/GenBank/DDBJ databases">
        <authorList>
            <consortium name="DOE Joint Genome Institute"/>
            <person name="Kuo A."/>
            <person name="Miyauchi S."/>
            <person name="Kiss E."/>
            <person name="Drula E."/>
            <person name="Kohler A."/>
            <person name="Sanchez-Garcia M."/>
            <person name="Andreopoulos B."/>
            <person name="Barry K.W."/>
            <person name="Bonito G."/>
            <person name="Buee M."/>
            <person name="Carver A."/>
            <person name="Chen C."/>
            <person name="Cichocki N."/>
            <person name="Clum A."/>
            <person name="Culley D."/>
            <person name="Crous P.W."/>
            <person name="Fauchery L."/>
            <person name="Girlanda M."/>
            <person name="Hayes R."/>
            <person name="Keri Z."/>
            <person name="LaButti K."/>
            <person name="Lipzen A."/>
            <person name="Lombard V."/>
            <person name="Magnuson J."/>
            <person name="Maillard F."/>
            <person name="Morin E."/>
            <person name="Murat C."/>
            <person name="Nolan M."/>
            <person name="Ohm R."/>
            <person name="Pangilinan J."/>
            <person name="Pereira M."/>
            <person name="Perotto S."/>
            <person name="Peter M."/>
            <person name="Riley R."/>
            <person name="Sitrit Y."/>
            <person name="Stielow B."/>
            <person name="Szollosi G."/>
            <person name="Zifcakova L."/>
            <person name="Stursova M."/>
            <person name="Spatafora J.W."/>
            <person name="Tedersoo L."/>
            <person name="Vaario L.-M."/>
            <person name="Yamada A."/>
            <person name="Yan M."/>
            <person name="Wang P."/>
            <person name="Xu J."/>
            <person name="Bruns T."/>
            <person name="Baldrian P."/>
            <person name="Vilgalys R."/>
            <person name="Henrissat B."/>
            <person name="Grigoriev I.V."/>
            <person name="Hibbett D."/>
            <person name="Nagy L.G."/>
            <person name="Martin F.M."/>
        </authorList>
    </citation>
    <scope>NUCLEOTIDE SEQUENCE</scope>
    <source>
        <strain evidence="3">Prilba</strain>
    </source>
</reference>
<proteinExistence type="predicted"/>
<evidence type="ECO:0000313" key="2">
    <source>
        <dbReference type="EMBL" id="KAF8461663.1"/>
    </source>
</evidence>
<feature type="chain" id="PRO_5040653513" evidence="1">
    <location>
        <begin position="26"/>
        <end position="114"/>
    </location>
</feature>
<sequence>MDHPSTYFHPNTLLRWLSFMPLLEALVINFIFPDGHVESHTPTMTSVALPNLHRFRFQGVGTYLEELVHRITAPRLEKLEIEFFNQPTFSVPRFLQFMNTREPHVLEVETGLAS</sequence>
<accession>A0A9P5JTH3</accession>
<protein>
    <submittedName>
        <fullName evidence="3">Uncharacterized protein</fullName>
    </submittedName>
</protein>
<keyword evidence="4" id="KW-1185">Reference proteome</keyword>
<keyword evidence="1" id="KW-0732">Signal</keyword>
<organism evidence="3 4">
    <name type="scientific">Russula ochroleuca</name>
    <dbReference type="NCBI Taxonomy" id="152965"/>
    <lineage>
        <taxon>Eukaryota</taxon>
        <taxon>Fungi</taxon>
        <taxon>Dikarya</taxon>
        <taxon>Basidiomycota</taxon>
        <taxon>Agaricomycotina</taxon>
        <taxon>Agaricomycetes</taxon>
        <taxon>Russulales</taxon>
        <taxon>Russulaceae</taxon>
        <taxon>Russula</taxon>
    </lineage>
</organism>
<comment type="caution">
    <text evidence="3">The sequence shown here is derived from an EMBL/GenBank/DDBJ whole genome shotgun (WGS) entry which is preliminary data.</text>
</comment>
<name>A0A9P5JTH3_9AGAM</name>